<keyword evidence="3 6" id="KW-0812">Transmembrane</keyword>
<feature type="transmembrane region" description="Helical" evidence="6">
    <location>
        <begin position="148"/>
        <end position="173"/>
    </location>
</feature>
<dbReference type="Gene3D" id="1.10.4160.10">
    <property type="entry name" value="Hydantoin permease"/>
    <property type="match status" value="1"/>
</dbReference>
<dbReference type="GO" id="GO:0015205">
    <property type="term" value="F:nucleobase transmembrane transporter activity"/>
    <property type="evidence" value="ECO:0007669"/>
    <property type="project" value="TreeGrafter"/>
</dbReference>
<keyword evidence="4 6" id="KW-1133">Transmembrane helix</keyword>
<evidence type="ECO:0000256" key="4">
    <source>
        <dbReference type="ARBA" id="ARBA00022989"/>
    </source>
</evidence>
<feature type="transmembrane region" description="Helical" evidence="6">
    <location>
        <begin position="40"/>
        <end position="63"/>
    </location>
</feature>
<evidence type="ECO:0000256" key="6">
    <source>
        <dbReference type="SAM" id="Phobius"/>
    </source>
</evidence>
<sequence length="239" mass="25506">MSDDIREVELSPAVKASDYFNEDLAPTQVSERTWGTGNIAALWVGMAICVPTYTLGGVLTSYFGLSVMEALFTILLANVVVLIPLTLNAFPGTKFGIPFPVVLRSSFGIVGSNIPCLIRGFVACGWFGIQTMFGGLAIHLFLSSISDGWAALGGIGEVIGFFAFGALNVYIVIKGSESIKWLETLAAPLLLIVGIGLIWWASDKVSVTEVLATPANRPEDAGFFSYFFAGLTAMVGFWA</sequence>
<dbReference type="InterPro" id="IPR045225">
    <property type="entry name" value="Uracil/uridine/allantoin_perm"/>
</dbReference>
<keyword evidence="5 6" id="KW-0472">Membrane</keyword>
<dbReference type="AlphaFoldDB" id="A0A350P334"/>
<reference evidence="7 8" key="1">
    <citation type="journal article" date="2018" name="Nat. Biotechnol.">
        <title>A standardized bacterial taxonomy based on genome phylogeny substantially revises the tree of life.</title>
        <authorList>
            <person name="Parks D.H."/>
            <person name="Chuvochina M."/>
            <person name="Waite D.W."/>
            <person name="Rinke C."/>
            <person name="Skarshewski A."/>
            <person name="Chaumeil P.A."/>
            <person name="Hugenholtz P."/>
        </authorList>
    </citation>
    <scope>NUCLEOTIDE SEQUENCE [LARGE SCALE GENOMIC DNA]</scope>
    <source>
        <strain evidence="7">UBA11978</strain>
    </source>
</reference>
<gene>
    <name evidence="7" type="ORF">DCW74_08205</name>
</gene>
<name>A0A350P334_9ALTE</name>
<feature type="transmembrane region" description="Helical" evidence="6">
    <location>
        <begin position="121"/>
        <end position="142"/>
    </location>
</feature>
<proteinExistence type="inferred from homology"/>
<comment type="similarity">
    <text evidence="2">Belongs to the purine-cytosine permease (2.A.39) family.</text>
</comment>
<evidence type="ECO:0000313" key="8">
    <source>
        <dbReference type="Proteomes" id="UP000263517"/>
    </source>
</evidence>
<evidence type="ECO:0000256" key="1">
    <source>
        <dbReference type="ARBA" id="ARBA00004141"/>
    </source>
</evidence>
<protein>
    <submittedName>
        <fullName evidence="7">Nitrate reductase</fullName>
    </submittedName>
</protein>
<comment type="subcellular location">
    <subcellularLocation>
        <location evidence="1">Membrane</location>
        <topology evidence="1">Multi-pass membrane protein</topology>
    </subcellularLocation>
</comment>
<evidence type="ECO:0000256" key="2">
    <source>
        <dbReference type="ARBA" id="ARBA00008974"/>
    </source>
</evidence>
<dbReference type="InterPro" id="IPR001248">
    <property type="entry name" value="Pur-cyt_permease"/>
</dbReference>
<feature type="transmembrane region" description="Helical" evidence="6">
    <location>
        <begin position="96"/>
        <end position="114"/>
    </location>
</feature>
<feature type="transmembrane region" description="Helical" evidence="6">
    <location>
        <begin position="221"/>
        <end position="238"/>
    </location>
</feature>
<evidence type="ECO:0000256" key="3">
    <source>
        <dbReference type="ARBA" id="ARBA00022692"/>
    </source>
</evidence>
<feature type="transmembrane region" description="Helical" evidence="6">
    <location>
        <begin position="70"/>
        <end position="90"/>
    </location>
</feature>
<feature type="transmembrane region" description="Helical" evidence="6">
    <location>
        <begin position="185"/>
        <end position="201"/>
    </location>
</feature>
<dbReference type="Pfam" id="PF02133">
    <property type="entry name" value="Transp_cyt_pur"/>
    <property type="match status" value="1"/>
</dbReference>
<dbReference type="PANTHER" id="PTHR30618">
    <property type="entry name" value="NCS1 FAMILY PURINE/PYRIMIDINE TRANSPORTER"/>
    <property type="match status" value="1"/>
</dbReference>
<evidence type="ECO:0000313" key="7">
    <source>
        <dbReference type="EMBL" id="HAW75701.1"/>
    </source>
</evidence>
<dbReference type="PANTHER" id="PTHR30618:SF0">
    <property type="entry name" value="PURINE-URACIL PERMEASE NCS1"/>
    <property type="match status" value="1"/>
</dbReference>
<organism evidence="7 8">
    <name type="scientific">Alteromonas australica</name>
    <dbReference type="NCBI Taxonomy" id="589873"/>
    <lineage>
        <taxon>Bacteria</taxon>
        <taxon>Pseudomonadati</taxon>
        <taxon>Pseudomonadota</taxon>
        <taxon>Gammaproteobacteria</taxon>
        <taxon>Alteromonadales</taxon>
        <taxon>Alteromonadaceae</taxon>
        <taxon>Alteromonas/Salinimonas group</taxon>
        <taxon>Alteromonas</taxon>
    </lineage>
</organism>
<dbReference type="GO" id="GO:0005886">
    <property type="term" value="C:plasma membrane"/>
    <property type="evidence" value="ECO:0007669"/>
    <property type="project" value="TreeGrafter"/>
</dbReference>
<comment type="caution">
    <text evidence="7">The sequence shown here is derived from an EMBL/GenBank/DDBJ whole genome shotgun (WGS) entry which is preliminary data.</text>
</comment>
<dbReference type="EMBL" id="DNAN01000285">
    <property type="protein sequence ID" value="HAW75701.1"/>
    <property type="molecule type" value="Genomic_DNA"/>
</dbReference>
<feature type="non-terminal residue" evidence="7">
    <location>
        <position position="239"/>
    </location>
</feature>
<accession>A0A350P334</accession>
<evidence type="ECO:0000256" key="5">
    <source>
        <dbReference type="ARBA" id="ARBA00023136"/>
    </source>
</evidence>
<dbReference type="Proteomes" id="UP000263517">
    <property type="component" value="Unassembled WGS sequence"/>
</dbReference>